<name>A0A165Z9A4_9AGAM</name>
<organism evidence="2 3">
    <name type="scientific">Athelia psychrophila</name>
    <dbReference type="NCBI Taxonomy" id="1759441"/>
    <lineage>
        <taxon>Eukaryota</taxon>
        <taxon>Fungi</taxon>
        <taxon>Dikarya</taxon>
        <taxon>Basidiomycota</taxon>
        <taxon>Agaricomycotina</taxon>
        <taxon>Agaricomycetes</taxon>
        <taxon>Agaricomycetidae</taxon>
        <taxon>Atheliales</taxon>
        <taxon>Atheliaceae</taxon>
        <taxon>Athelia</taxon>
    </lineage>
</organism>
<reference evidence="2 3" key="1">
    <citation type="journal article" date="2016" name="Mol. Biol. Evol.">
        <title>Comparative Genomics of Early-Diverging Mushroom-Forming Fungi Provides Insights into the Origins of Lignocellulose Decay Capabilities.</title>
        <authorList>
            <person name="Nagy L.G."/>
            <person name="Riley R."/>
            <person name="Tritt A."/>
            <person name="Adam C."/>
            <person name="Daum C."/>
            <person name="Floudas D."/>
            <person name="Sun H."/>
            <person name="Yadav J.S."/>
            <person name="Pangilinan J."/>
            <person name="Larsson K.H."/>
            <person name="Matsuura K."/>
            <person name="Barry K."/>
            <person name="Labutti K."/>
            <person name="Kuo R."/>
            <person name="Ohm R.A."/>
            <person name="Bhattacharya S.S."/>
            <person name="Shirouzu T."/>
            <person name="Yoshinaga Y."/>
            <person name="Martin F.M."/>
            <person name="Grigoriev I.V."/>
            <person name="Hibbett D.S."/>
        </authorList>
    </citation>
    <scope>NUCLEOTIDE SEQUENCE [LARGE SCALE GENOMIC DNA]</scope>
    <source>
        <strain evidence="2 3">CBS 109695</strain>
    </source>
</reference>
<dbReference type="Proteomes" id="UP000076532">
    <property type="component" value="Unassembled WGS sequence"/>
</dbReference>
<evidence type="ECO:0000313" key="2">
    <source>
        <dbReference type="EMBL" id="KZP10349.1"/>
    </source>
</evidence>
<evidence type="ECO:0000256" key="1">
    <source>
        <dbReference type="SAM" id="MobiDB-lite"/>
    </source>
</evidence>
<dbReference type="EMBL" id="KV417681">
    <property type="protein sequence ID" value="KZP10349.1"/>
    <property type="molecule type" value="Genomic_DNA"/>
</dbReference>
<feature type="compositionally biased region" description="Basic and acidic residues" evidence="1">
    <location>
        <begin position="26"/>
        <end position="38"/>
    </location>
</feature>
<accession>A0A165Z9A4</accession>
<sequence>MPKHKLYSTSTTCKKHAHNAAGPRLARRETRTRIAPDRLDPLRLPYALPAPIPRVARSRS</sequence>
<protein>
    <submittedName>
        <fullName evidence="2">Uncharacterized protein</fullName>
    </submittedName>
</protein>
<keyword evidence="3" id="KW-1185">Reference proteome</keyword>
<feature type="region of interest" description="Disordered" evidence="1">
    <location>
        <begin position="1"/>
        <end position="38"/>
    </location>
</feature>
<proteinExistence type="predicted"/>
<gene>
    <name evidence="2" type="ORF">FIBSPDRAFT_218566</name>
</gene>
<dbReference type="AlphaFoldDB" id="A0A165Z9A4"/>
<evidence type="ECO:0000313" key="3">
    <source>
        <dbReference type="Proteomes" id="UP000076532"/>
    </source>
</evidence>